<evidence type="ECO:0000256" key="20">
    <source>
        <dbReference type="SAM" id="Phobius"/>
    </source>
</evidence>
<keyword evidence="20" id="KW-1133">Transmembrane helix</keyword>
<feature type="region of interest" description="Disordered" evidence="19">
    <location>
        <begin position="1556"/>
        <end position="1576"/>
    </location>
</feature>
<dbReference type="InterPro" id="IPR023509">
    <property type="entry name" value="DTD-like_sf"/>
</dbReference>
<evidence type="ECO:0000256" key="5">
    <source>
        <dbReference type="ARBA" id="ARBA00022617"/>
    </source>
</evidence>
<evidence type="ECO:0000256" key="12">
    <source>
        <dbReference type="ARBA" id="ARBA00047676"/>
    </source>
</evidence>
<dbReference type="InterPro" id="IPR003732">
    <property type="entry name" value="Daa-tRNA_deacyls_DTD"/>
</dbReference>
<feature type="compositionally biased region" description="Basic and acidic residues" evidence="19">
    <location>
        <begin position="463"/>
        <end position="474"/>
    </location>
</feature>
<comment type="catalytic activity">
    <reaction evidence="11">
        <text>NADH + O2 + H(+) = H2O2 + NAD(+)</text>
        <dbReference type="Rhea" id="RHEA:11264"/>
        <dbReference type="ChEBI" id="CHEBI:15378"/>
        <dbReference type="ChEBI" id="CHEBI:15379"/>
        <dbReference type="ChEBI" id="CHEBI:16240"/>
        <dbReference type="ChEBI" id="CHEBI:57540"/>
        <dbReference type="ChEBI" id="CHEBI:57945"/>
        <dbReference type="EC" id="1.6.3.1"/>
    </reaction>
</comment>
<dbReference type="InterPro" id="IPR010255">
    <property type="entry name" value="Haem_peroxidase_sf"/>
</dbReference>
<sequence>MKLVIQRVARATVMVEGVEAGDIGPGLVILLGITLGDSVELAKRLAAKALKLRLWPDPRDVSKSWASSVLDNSYSVLVVSQFTLFATFKGTKPNFNRAMGASEAKPIYEAFVATCQKELGEGLVKTGEFGADMQVDLCNDGPVTVELVGLAATAQHRGRRRPAGRFCGSSARYIGHPLLILSATRLADLFLQVTVDIQLQFPDGRSVWCAACNAAAKYRFASGANVRVRLATPRARANASRLSSSQLMAPAQETPSYWAGAGHGFPQMDAQWDAMGALGARGPLHEPRSLGTSRTAFLAMRSKIAGAAVAALLVKLATFVAFVPSASFTSHRQRSTIPMRAVPGAEPIGIPLTLSEENVEVVLQEARYHHMQNCFGYVEESTGAGITGKVDLVEVEGPMVIIHLYGAFWHKREDVLRRVKKYLIQRIPEIADVDVEDPDDLVDEGRDRSGTFYHRVKRADSVKKSFHPSRREPALDASQPAQACPPEVLNQGGLFSLSSISPQHSQLQPVEPIDVPGAAASGTETARSDDSGVGLHSAIRKYLDELRLEVEKLEAQVAELQEEALPKSAETGAVRLNVGGEQFDCFPKSLLHSIDLLLRFLGLAEDPATIVGEPKVKLDPEDGAICTYTEIFGGKSSVHEGVNIVNASTHISFQSTWISGLLASWRITSAPSRRRAKNCTKGEVQLRTNWRNWKRNAQVYFNAAGRILATSRATLLHCFFSLLGHISQALSYFQLEQVKGNGKGCPPQLHIPKREEVFEASSDTNSPVRWEVAVEVPLLRNTSGLAAQAPNPKPRKPLKAPAAMAGSALTANGDLHVLLVRHGESLNNPLMAKIFGPVADEDPASQRRRDAEARWLAERLSDPALTDKGMQEAEEVANTLAPMLRRLAGSRQIKIFVSPFMRTLQTAQPLARALGSACSVEVHPDLFEVGGVYVERLGLRDGPGECLTAEEIEQRFPAYRTTKLPRDGAGWYRGSWECDEAARLRAAEIVKWLRSAELRKDPADVAGAFVVLVIHGHLIDMLLKALLGIADDGSSDHPQTNVFTERPVVFFTPNAATAHISIRRNGGVAIHHIGQRLPDRSQPRYLPQRQERRVIRPPSVPQLDLDQVQQHIEEDEQEGEEEVMEQETQDGHASGPAYAGEREHHMSRELGPGADMPMDLGTPRLDPAEEDDLRRIFDACDREGDGTMNKWELIRLCQERPAVADFFGIPQQEGGPHDIVETRFRSLEATADNKVNWDEFLDWYVYELQLIEVEHASYLTTATSTGLDSPGLVHSFRGSGESGSGDCSSPGRGRSFLGLAVCISAEALSGCEWLRGPVGQVVHAIVFLEAAFTSARAHLVACRGAMARKLLAFLVPGVGVWATCPGLPFTTVPENYAAVPELPVYDAALKALDLKAVVTDLQKLFVNSQDCWPADFGNYGPLFVRLAWHCSGSWRETDGRGGCAGGRQRFEPERSWADNTNLDKARALLWPVKEKYGDGLSWGDLFTLAGTTAIKTMGGPISQYCAGRIDSPDGTDSLDLGPSPEQERYAPCPVNGTCERPLGSTTVGLIYLNPEGPVAKQPDGSWAPNPDPKASARDVRDAFGRMGMNDTQTVALIGGGHAFGKSHGACTAGPGPAPREDVNNPWPGKCGTGKGTDTFTSGMEGPWTTNPTKWDNEYFVMLLNRTWEKFTGPGGHWQWRVKGAAADEAKLMRLTSDMALMNDDNYLSIVQEFALNQGALDAAFDEAWFKLTTSGGRWSIEKKCIPGDAIPTVPSLPPKMRSDDLHLSSLPPAFQASPCKFDMSADGPLEPDGELCGRGFGHGRGGSLQQQLWSLQGQATIIFLDLRPIGFFPQWAQLPADTFAPQDYVNGLQIAGVDDWVIEVEGGEPVGNGILRVRNREVLIFSLRLPETSSEDASDDNEDDPPDDDSSGGMLCSGSSAEDVPQHDGPPRGPPPPRPLERSRSPRRDGAAEHIDQPAMQANKLYLADCVDVLTFDIDHETVQLSHKPEELQQMFGVWPSDWLTFDVMSIGPKKATLAALAGLVHWSVLIGGWCCDAGPEVHIYTDGSFAQHNSTSGAANLVLLQCGEQTAIFGGYGLQLLGALNFVPIVRATIHFDCQSAGLIKGDLLFQHVKAHDGNAWNECVDTMAKKASGGEDLLPKPPEVSCSAFLRADLRWLATVFWNRNPDALPVQAGQWFQWKAADQCHGASLAPEELVPTVATVSTKARAMINVRLLSVNLQGLRGKHAYVEEQLVWKGIQIAFLQETKDADGQTASRFSFYELTRLGSDLLSSRHIARMRPRLLREKHFSGNSAKPSPSYPMLMLLLGALMPMPDRRWDIPRSRGRRAYGEADLAGQEMVDALHQCGLLLPSTFDEIHEGEDATFRHLCGQEHRIDFTVIGGGAEVVVARSSVATDFDTANKLEDHKAVQLYCTFQIGPVRGKRIIKQALLEYVPPDWDVNVDRHCQHLQAYLLNVMDQHFKVAQGGPRATYISERVWSWRAAKLDLKRRAGHRRRMWSDAVEAAFFSWAGVKQQLEPMALAKHALLYQMSAAASSFATARIKKQIYQDKTDFLNKLAYDGLPDVGQILRRLKQNGLGGRKNRAKRSPLPKLCDVDGTVALNREHRDEIWLRFFGAQEYGQVMSVTDLLDIADKPVCVDEIQWALEDLPPQAEVAQVLREAPLGKSPGLDNLPGELLRAAPAEMANAAHSLILKSLVTLRQPVQWRGGVLFAAWKGSGCMDQPESHRSLFVSSALGKCYHKLMRNRGQRALQDILHGLHLGSKRGAPIGFASLYLLSCLRGAQARQLSFAALFIDTRAAYYRVVRQVATGALEKDEDVARLLASFGLQPEDMHQLLQVVKNGGLMGEAENRDSVRAACADFHRRTWFVTNYSDGRRLALTTTGSRPGESWADAIFAYVYARAMGTLVERADGESLLSYVPQQGTGGAFQSPSAEEATLARDGTWADDSVLPIEDSCPQRLVIKAKRLCSIAISTLEEFGLSPNLKMGKTRMIMALQGRGAQAARRAASVNGRAALYLADLQVEVPVVPHYIHLGAAIDAKLTLKCEGRRRLALLGAAYDQGKKLLFQNKTIPLKVRAKLFEVGARSTLFNLALWYPEGEAWKKLVGGFSRCLRKLLAPQIKGEQLFKLPLPLVHVLTDSWSLELVAVRSRLGLFAALVATGPDALWAVLQREGTWFGYVQADLQSLANFDDSWPKVTTATWPQWMEKIRSETGRFKAAVRRMLQARHSRDMARSRDLVALWAMLRMAGHGLPGEDSTMQYWGEGAMVFLLPMCAPALAVRLFDQNVWEEVQDVQGAILGVFERLPLYESEEIDVCHYIAAEIGDLRQQDPLLLWDVQSTLRVCEALETMPGRPDYGAIASSEDHKQTFEDFANHVSGFEWAEIIKESVRGCETREPAGMALALLFLACQMVDYSAKILLLVCLWREDGLRRHFDVLAAVHLLAGIRKAFAFFSGLTMVPRAGAAVLSLFGLATPLFQVLHVIDSLFAWWYKQDQGKRLPLRAVPLDAILEGLAFFLASLHLRLCCTLGQIRVLSPQALEALLVAVLFSSLGMVAIGLVLVDSTVSLKLSRALYGTSAPKTRRLCLSVFMAHVAYRGCEVVAKCAVVVALSFTLPLLYFAGYLAAVYLLNAVVLIGSSWPSRSCPQVHIVTAALVVAWPLLFSNLPQFVDSPKHFAAAQNASSLLCGLRALELSAAVGLATAAYLIEAETLDVRHHKHRHDDSWIVDPRTVHFVSTLQALYQRTWSAPWATCILVHYLCMVIRWCSCWLPSDPQLVVPLLQQRPVELPSSGVSIRRGAAMPDVEVMSEKDFWPPAVGLSQLLLGAAVERAPLALPFCSSVPTPASSSSSGPSARPPRLEDFDTIALIGYGEFGKVFQVRDRATQQTFAVKRLSKEFYARKQMTDKALREIATLNLAQEHPFVVRLIHALENTTEWAMIMEYCSGGDLQQALLTEGCPGLPLQRILKIAAEVTLALEHLHSRGIVFRDLKLENVVLDKDGTAKLTDFGLAKQYRGGRDAIAEAQSYGGAYANFTKTFCGSYGYAAPEVNPKRQMHGFAADLYAFGVLLVMMLTGGEVYHDVREAPFEKRLPPESLKDLRDILGRLNFDFYWASHHFLQPARAAHRVEIDLHGDVVITSRGPRAGRRGPRPARPPNSFDWARRGAEGSQPSAACPAKFPESACQGSEEERRRWDLALDLVRALTEEVPERRGTVATLKEHPFFEEIEDWRFVYPQSWLVQLAKANMMSSAQGFEASQRLHQDLEQLPIQVLVSLLDQPDDAVRLLEQSSEFLASSSPALSTSPVLRAASDPLSFGARLVPVAGGGSSASSVHEFQLQGLLDPNSGYHVPTTWQCALVMLPVDNLVDFIFSSVAGLHKSLLHHGPSPSKASRSATASPEPTILSRGAEAPLLQRRRWWAPEPRRPVELALLLQGPNPTDPFAVHGGDLDEHKQELGRWAEDAQRHLQDLRAEYAILSARPRKAGSGGKGLVCKCSLLPVLVEVGCWPTPSPPNAADAVLNRNPIWFTTFPSVTTDFQSCGTGMTSSI</sequence>
<feature type="domain" description="Protein kinase" evidence="21">
    <location>
        <begin position="3861"/>
        <end position="4221"/>
    </location>
</feature>
<comment type="cofactor">
    <cofactor evidence="1">
        <name>heme b</name>
        <dbReference type="ChEBI" id="CHEBI:60344"/>
    </cofactor>
</comment>
<dbReference type="PANTHER" id="PTHR30555:SF0">
    <property type="entry name" value="CATALASE-PEROXIDASE"/>
    <property type="match status" value="1"/>
</dbReference>
<feature type="region of interest" description="Disordered" evidence="19">
    <location>
        <begin position="4138"/>
        <end position="4183"/>
    </location>
</feature>
<keyword evidence="4 24" id="KW-0575">Peroxidase</keyword>
<feature type="domain" description="EF-hand" evidence="22">
    <location>
        <begin position="1168"/>
        <end position="1203"/>
    </location>
</feature>
<dbReference type="Gene3D" id="1.10.238.10">
    <property type="entry name" value="EF-hand"/>
    <property type="match status" value="1"/>
</dbReference>
<feature type="region of interest" description="Disordered" evidence="19">
    <location>
        <begin position="4379"/>
        <end position="4402"/>
    </location>
</feature>
<keyword evidence="9" id="KW-0376">Hydrogen peroxide</keyword>
<comment type="catalytic activity">
    <reaction evidence="12">
        <text>glycyl-tRNA(Ala) + H2O = tRNA(Ala) + glycine + H(+)</text>
        <dbReference type="Rhea" id="RHEA:53744"/>
        <dbReference type="Rhea" id="RHEA-COMP:9657"/>
        <dbReference type="Rhea" id="RHEA-COMP:13640"/>
        <dbReference type="ChEBI" id="CHEBI:15377"/>
        <dbReference type="ChEBI" id="CHEBI:15378"/>
        <dbReference type="ChEBI" id="CHEBI:57305"/>
        <dbReference type="ChEBI" id="CHEBI:78442"/>
        <dbReference type="ChEBI" id="CHEBI:78522"/>
        <dbReference type="EC" id="3.1.1.96"/>
    </reaction>
</comment>
<evidence type="ECO:0000313" key="25">
    <source>
        <dbReference type="Proteomes" id="UP000186817"/>
    </source>
</evidence>
<dbReference type="InterPro" id="IPR029033">
    <property type="entry name" value="His_PPase_superfam"/>
</dbReference>
<dbReference type="PROSITE" id="PS00435">
    <property type="entry name" value="PEROXIDASE_1"/>
    <property type="match status" value="1"/>
</dbReference>
<dbReference type="InterPro" id="IPR017441">
    <property type="entry name" value="Protein_kinase_ATP_BS"/>
</dbReference>
<protein>
    <recommendedName>
        <fullName evidence="17">D-aminoacyl-tRNA deacylase</fullName>
        <ecNumber evidence="17">3.1.1.96</ecNumber>
    </recommendedName>
</protein>
<evidence type="ECO:0000256" key="9">
    <source>
        <dbReference type="ARBA" id="ARBA00023324"/>
    </source>
</evidence>
<keyword evidence="17" id="KW-0963">Cytoplasm</keyword>
<dbReference type="Gene3D" id="3.50.80.10">
    <property type="entry name" value="D-tyrosyl-tRNA(Tyr) deacylase"/>
    <property type="match status" value="1"/>
</dbReference>
<dbReference type="CDD" id="cd07067">
    <property type="entry name" value="HP_PGM_like"/>
    <property type="match status" value="1"/>
</dbReference>
<dbReference type="Gene3D" id="3.30.200.20">
    <property type="entry name" value="Phosphorylase Kinase, domain 1"/>
    <property type="match status" value="1"/>
</dbReference>
<evidence type="ECO:0000259" key="22">
    <source>
        <dbReference type="PROSITE" id="PS50222"/>
    </source>
</evidence>
<dbReference type="Gene3D" id="3.30.300.130">
    <property type="entry name" value="Fe-S cluster assembly (FSCA)"/>
    <property type="match status" value="1"/>
</dbReference>
<keyword evidence="16" id="KW-0547">Nucleotide-binding</keyword>
<dbReference type="GO" id="GO:0000049">
    <property type="term" value="F:tRNA binding"/>
    <property type="evidence" value="ECO:0007669"/>
    <property type="project" value="UniProtKB-KW"/>
</dbReference>
<evidence type="ECO:0000259" key="23">
    <source>
        <dbReference type="PROSITE" id="PS50873"/>
    </source>
</evidence>
<feature type="coiled-coil region" evidence="18">
    <location>
        <begin position="4445"/>
        <end position="4476"/>
    </location>
</feature>
<keyword evidence="17" id="KW-0694">RNA-binding</keyword>
<dbReference type="SMART" id="SM00220">
    <property type="entry name" value="S_TKc"/>
    <property type="match status" value="1"/>
</dbReference>
<keyword evidence="7" id="KW-0560">Oxidoreductase</keyword>
<evidence type="ECO:0000256" key="11">
    <source>
        <dbReference type="ARBA" id="ARBA00047455"/>
    </source>
</evidence>
<dbReference type="SUPFAM" id="SSF53098">
    <property type="entry name" value="Ribonuclease H-like"/>
    <property type="match status" value="1"/>
</dbReference>
<dbReference type="InterPro" id="IPR002048">
    <property type="entry name" value="EF_hand_dom"/>
</dbReference>
<dbReference type="FunFam" id="3.50.80.10:FF:000001">
    <property type="entry name" value="D-aminoacyl-tRNA deacylase"/>
    <property type="match status" value="1"/>
</dbReference>
<dbReference type="PANTHER" id="PTHR30555">
    <property type="entry name" value="HYDROPEROXIDASE I, BIFUNCTIONAL CATALASE-PEROXIDASE"/>
    <property type="match status" value="1"/>
</dbReference>
<comment type="catalytic activity">
    <reaction evidence="13">
        <text>a D-aminoacyl-tRNA + H2O = a tRNA + a D-alpha-amino acid + H(+)</text>
        <dbReference type="Rhea" id="RHEA:13953"/>
        <dbReference type="Rhea" id="RHEA-COMP:10123"/>
        <dbReference type="Rhea" id="RHEA-COMP:10124"/>
        <dbReference type="ChEBI" id="CHEBI:15377"/>
        <dbReference type="ChEBI" id="CHEBI:15378"/>
        <dbReference type="ChEBI" id="CHEBI:59871"/>
        <dbReference type="ChEBI" id="CHEBI:78442"/>
        <dbReference type="ChEBI" id="CHEBI:79333"/>
        <dbReference type="EC" id="3.1.1.96"/>
    </reaction>
</comment>
<dbReference type="Pfam" id="PF02580">
    <property type="entry name" value="Tyr_Deacylase"/>
    <property type="match status" value="1"/>
</dbReference>
<dbReference type="SUPFAM" id="SSF69500">
    <property type="entry name" value="DTD-like"/>
    <property type="match status" value="1"/>
</dbReference>
<evidence type="ECO:0000256" key="2">
    <source>
        <dbReference type="ARBA" id="ARBA00005644"/>
    </source>
</evidence>
<dbReference type="PROSITE" id="PS50011">
    <property type="entry name" value="PROTEIN_KINASE_DOM"/>
    <property type="match status" value="1"/>
</dbReference>
<name>A0A1Q9D0S9_SYMMI</name>
<feature type="compositionally biased region" description="Basic and acidic residues" evidence="19">
    <location>
        <begin position="1939"/>
        <end position="1956"/>
    </location>
</feature>
<gene>
    <name evidence="24" type="primary">katG1</name>
    <name evidence="24" type="ORF">AK812_SmicGene29831</name>
</gene>
<dbReference type="InterPro" id="IPR019793">
    <property type="entry name" value="Peroxidases_heam-ligand_BS"/>
</dbReference>
<dbReference type="InterPro" id="IPR013078">
    <property type="entry name" value="His_Pase_superF_clade-1"/>
</dbReference>
<feature type="compositionally biased region" description="Acidic residues" evidence="19">
    <location>
        <begin position="1113"/>
        <end position="1128"/>
    </location>
</feature>
<feature type="compositionally biased region" description="Polar residues" evidence="19">
    <location>
        <begin position="4385"/>
        <end position="4395"/>
    </location>
</feature>
<dbReference type="GO" id="GO:0004672">
    <property type="term" value="F:protein kinase activity"/>
    <property type="evidence" value="ECO:0007669"/>
    <property type="project" value="InterPro"/>
</dbReference>
<keyword evidence="17" id="KW-0820">tRNA-binding</keyword>
<comment type="catalytic activity">
    <reaction evidence="14">
        <text>NADPH + O2 + H(+) = H2O2 + NADP(+)</text>
        <dbReference type="Rhea" id="RHEA:11260"/>
        <dbReference type="ChEBI" id="CHEBI:15378"/>
        <dbReference type="ChEBI" id="CHEBI:15379"/>
        <dbReference type="ChEBI" id="CHEBI:16240"/>
        <dbReference type="ChEBI" id="CHEBI:57783"/>
        <dbReference type="ChEBI" id="CHEBI:58349"/>
        <dbReference type="EC" id="1.6.3.1"/>
    </reaction>
</comment>
<accession>A0A1Q9D0S9</accession>
<dbReference type="GO" id="GO:0016174">
    <property type="term" value="F:NAD(P)H oxidase H2O2-forming activity"/>
    <property type="evidence" value="ECO:0007669"/>
    <property type="project" value="UniProtKB-EC"/>
</dbReference>
<feature type="transmembrane region" description="Helical" evidence="20">
    <location>
        <begin position="304"/>
        <end position="323"/>
    </location>
</feature>
<dbReference type="PRINTS" id="PR00458">
    <property type="entry name" value="PEROXIDASE"/>
</dbReference>
<dbReference type="Pfam" id="PF00300">
    <property type="entry name" value="His_Phos_1"/>
    <property type="match status" value="1"/>
</dbReference>
<dbReference type="GO" id="GO:0004096">
    <property type="term" value="F:catalase activity"/>
    <property type="evidence" value="ECO:0007669"/>
    <property type="project" value="InterPro"/>
</dbReference>
<comment type="similarity">
    <text evidence="10">Belongs to the protein kinase superfamily. Ser/Thr protein kinase family. CDPK subfamily.</text>
</comment>
<evidence type="ECO:0000256" key="18">
    <source>
        <dbReference type="SAM" id="Coils"/>
    </source>
</evidence>
<dbReference type="GO" id="GO:0106026">
    <property type="term" value="F:Gly-tRNA(Ala) deacylase activity"/>
    <property type="evidence" value="ECO:0007669"/>
    <property type="project" value="RHEA"/>
</dbReference>
<evidence type="ECO:0000256" key="10">
    <source>
        <dbReference type="ARBA" id="ARBA00024334"/>
    </source>
</evidence>
<dbReference type="GO" id="GO:0042744">
    <property type="term" value="P:hydrogen peroxide catabolic process"/>
    <property type="evidence" value="ECO:0007669"/>
    <property type="project" value="UniProtKB-KW"/>
</dbReference>
<dbReference type="SUPFAM" id="SSF47473">
    <property type="entry name" value="EF-hand"/>
    <property type="match status" value="1"/>
</dbReference>
<dbReference type="InterPro" id="IPR011992">
    <property type="entry name" value="EF-hand-dom_pair"/>
</dbReference>
<dbReference type="Gene3D" id="1.10.510.10">
    <property type="entry name" value="Transferase(Phosphotransferase) domain 1"/>
    <property type="match status" value="1"/>
</dbReference>
<evidence type="ECO:0000256" key="16">
    <source>
        <dbReference type="PROSITE-ProRule" id="PRU10141"/>
    </source>
</evidence>
<evidence type="ECO:0000256" key="7">
    <source>
        <dbReference type="ARBA" id="ARBA00023002"/>
    </source>
</evidence>
<dbReference type="PROSITE" id="PS50222">
    <property type="entry name" value="EF_HAND_2"/>
    <property type="match status" value="1"/>
</dbReference>
<dbReference type="GO" id="GO:0005509">
    <property type="term" value="F:calcium ion binding"/>
    <property type="evidence" value="ECO:0007669"/>
    <property type="project" value="InterPro"/>
</dbReference>
<dbReference type="GO" id="GO:0070301">
    <property type="term" value="P:cellular response to hydrogen peroxide"/>
    <property type="evidence" value="ECO:0007669"/>
    <property type="project" value="TreeGrafter"/>
</dbReference>
<dbReference type="EMBL" id="LSRX01000795">
    <property type="protein sequence ID" value="OLP88774.1"/>
    <property type="molecule type" value="Genomic_DNA"/>
</dbReference>
<evidence type="ECO:0000256" key="17">
    <source>
        <dbReference type="RuleBase" id="RU003470"/>
    </source>
</evidence>
<dbReference type="InterPro" id="IPR011009">
    <property type="entry name" value="Kinase-like_dom_sf"/>
</dbReference>
<dbReference type="SMR" id="A0A1Q9D0S9"/>
<feature type="transmembrane region" description="Helical" evidence="20">
    <location>
        <begin position="3400"/>
        <end position="3424"/>
    </location>
</feature>
<evidence type="ECO:0000256" key="3">
    <source>
        <dbReference type="ARBA" id="ARBA00009673"/>
    </source>
</evidence>
<keyword evidence="20" id="KW-0472">Membrane</keyword>
<dbReference type="InterPro" id="IPR012337">
    <property type="entry name" value="RNaseH-like_sf"/>
</dbReference>
<feature type="transmembrane region" description="Helical" evidence="20">
    <location>
        <begin position="3542"/>
        <end position="3563"/>
    </location>
</feature>
<keyword evidence="6" id="KW-0479">Metal-binding</keyword>
<dbReference type="NCBIfam" id="TIGR00256">
    <property type="entry name" value="D-aminoacyl-tRNA deacylase"/>
    <property type="match status" value="1"/>
</dbReference>
<feature type="domain" description="Plant heme peroxidase family profile" evidence="23">
    <location>
        <begin position="1430"/>
        <end position="1748"/>
    </location>
</feature>
<feature type="transmembrane region" description="Helical" evidence="20">
    <location>
        <begin position="3465"/>
        <end position="3491"/>
    </location>
</feature>
<reference evidence="24 25" key="1">
    <citation type="submission" date="2016-02" db="EMBL/GenBank/DDBJ databases">
        <title>Genome analysis of coral dinoflagellate symbionts highlights evolutionary adaptations to a symbiotic lifestyle.</title>
        <authorList>
            <person name="Aranda M."/>
            <person name="Li Y."/>
            <person name="Liew Y.J."/>
            <person name="Baumgarten S."/>
            <person name="Simakov O."/>
            <person name="Wilson M."/>
            <person name="Piel J."/>
            <person name="Ashoor H."/>
            <person name="Bougouffa S."/>
            <person name="Bajic V.B."/>
            <person name="Ryu T."/>
            <person name="Ravasi T."/>
            <person name="Bayer T."/>
            <person name="Micklem G."/>
            <person name="Kim H."/>
            <person name="Bhak J."/>
            <person name="Lajeunesse T.C."/>
            <person name="Voolstra C.R."/>
        </authorList>
    </citation>
    <scope>NUCLEOTIDE SEQUENCE [LARGE SCALE GENOMIC DNA]</scope>
    <source>
        <strain evidence="24 25">CCMP2467</strain>
    </source>
</reference>
<dbReference type="GO" id="GO:0051499">
    <property type="term" value="F:D-aminoacyl-tRNA deacylase activity"/>
    <property type="evidence" value="ECO:0007669"/>
    <property type="project" value="UniProtKB-EC"/>
</dbReference>
<comment type="similarity">
    <text evidence="2">In the N-terminal section; belongs to the peroxidase family.</text>
</comment>
<feature type="coiled-coil region" evidence="18">
    <location>
        <begin position="536"/>
        <end position="570"/>
    </location>
</feature>
<feature type="region of interest" description="Disordered" evidence="19">
    <location>
        <begin position="1512"/>
        <end position="1535"/>
    </location>
</feature>
<evidence type="ECO:0000256" key="6">
    <source>
        <dbReference type="ARBA" id="ARBA00022723"/>
    </source>
</evidence>
<evidence type="ECO:0000313" key="24">
    <source>
        <dbReference type="EMBL" id="OLP88774.1"/>
    </source>
</evidence>
<dbReference type="EC" id="3.1.1.96" evidence="17"/>
<evidence type="ECO:0000256" key="15">
    <source>
        <dbReference type="ARBA" id="ARBA00049145"/>
    </source>
</evidence>
<organism evidence="24 25">
    <name type="scientific">Symbiodinium microadriaticum</name>
    <name type="common">Dinoflagellate</name>
    <name type="synonym">Zooxanthella microadriatica</name>
    <dbReference type="NCBI Taxonomy" id="2951"/>
    <lineage>
        <taxon>Eukaryota</taxon>
        <taxon>Sar</taxon>
        <taxon>Alveolata</taxon>
        <taxon>Dinophyceae</taxon>
        <taxon>Suessiales</taxon>
        <taxon>Symbiodiniaceae</taxon>
        <taxon>Symbiodinium</taxon>
    </lineage>
</organism>
<dbReference type="InterPro" id="IPR002016">
    <property type="entry name" value="Haem_peroxidase"/>
</dbReference>
<feature type="region of interest" description="Disordered" evidence="19">
    <location>
        <begin position="1891"/>
        <end position="1956"/>
    </location>
</feature>
<feature type="transmembrane region" description="Helical" evidence="20">
    <location>
        <begin position="3436"/>
        <end position="3459"/>
    </location>
</feature>
<feature type="compositionally biased region" description="Acidic residues" evidence="19">
    <location>
        <begin position="1893"/>
        <end position="1910"/>
    </location>
</feature>
<proteinExistence type="inferred from homology"/>
<dbReference type="Proteomes" id="UP000186817">
    <property type="component" value="Unassembled WGS sequence"/>
</dbReference>
<dbReference type="Gene3D" id="1.10.520.10">
    <property type="match status" value="1"/>
</dbReference>
<dbReference type="PROSITE" id="PS00107">
    <property type="entry name" value="PROTEIN_KINASE_ATP"/>
    <property type="match status" value="1"/>
</dbReference>
<comment type="similarity">
    <text evidence="3 17">Belongs to the DTD family.</text>
</comment>
<evidence type="ECO:0000256" key="4">
    <source>
        <dbReference type="ARBA" id="ARBA00022559"/>
    </source>
</evidence>
<keyword evidence="17" id="KW-0378">Hydrolase</keyword>
<keyword evidence="20" id="KW-0812">Transmembrane</keyword>
<keyword evidence="5" id="KW-0349">Heme</keyword>
<dbReference type="SUPFAM" id="SSF48113">
    <property type="entry name" value="Heme-dependent peroxidases"/>
    <property type="match status" value="1"/>
</dbReference>
<keyword evidence="18" id="KW-0175">Coiled coil</keyword>
<dbReference type="InterPro" id="IPR019794">
    <property type="entry name" value="Peroxidases_AS"/>
</dbReference>
<dbReference type="InterPro" id="IPR000719">
    <property type="entry name" value="Prot_kinase_dom"/>
</dbReference>
<evidence type="ECO:0000256" key="1">
    <source>
        <dbReference type="ARBA" id="ARBA00001970"/>
    </source>
</evidence>
<dbReference type="Gene3D" id="1.10.420.10">
    <property type="entry name" value="Peroxidase, domain 2"/>
    <property type="match status" value="1"/>
</dbReference>
<evidence type="ECO:0000256" key="19">
    <source>
        <dbReference type="SAM" id="MobiDB-lite"/>
    </source>
</evidence>
<keyword evidence="25" id="KW-1185">Reference proteome</keyword>
<dbReference type="Pfam" id="PF00141">
    <property type="entry name" value="peroxidase"/>
    <property type="match status" value="1"/>
</dbReference>
<dbReference type="InterPro" id="IPR000763">
    <property type="entry name" value="Catalase_peroxidase"/>
</dbReference>
<evidence type="ECO:0000256" key="13">
    <source>
        <dbReference type="ARBA" id="ARBA00048018"/>
    </source>
</evidence>
<dbReference type="PROSITE" id="PS50873">
    <property type="entry name" value="PEROXIDASE_4"/>
    <property type="match status" value="1"/>
</dbReference>
<comment type="catalytic activity">
    <reaction evidence="15">
        <text>2 H2O2 = O2 + 2 H2O</text>
        <dbReference type="Rhea" id="RHEA:20309"/>
        <dbReference type="ChEBI" id="CHEBI:15377"/>
        <dbReference type="ChEBI" id="CHEBI:15379"/>
        <dbReference type="ChEBI" id="CHEBI:16240"/>
        <dbReference type="EC" id="1.11.1.21"/>
    </reaction>
</comment>
<dbReference type="Gene3D" id="3.40.50.1240">
    <property type="entry name" value="Phosphoglycerate mutase-like"/>
    <property type="match status" value="1"/>
</dbReference>
<dbReference type="OrthoDB" id="4062651at2759"/>
<feature type="region of interest" description="Disordered" evidence="19">
    <location>
        <begin position="463"/>
        <end position="482"/>
    </location>
</feature>
<dbReference type="InterPro" id="IPR034904">
    <property type="entry name" value="FSCA_dom_sf"/>
</dbReference>
<feature type="region of interest" description="Disordered" evidence="19">
    <location>
        <begin position="1074"/>
        <end position="1157"/>
    </location>
</feature>
<dbReference type="GO" id="GO:0005829">
    <property type="term" value="C:cytosol"/>
    <property type="evidence" value="ECO:0007669"/>
    <property type="project" value="TreeGrafter"/>
</dbReference>
<keyword evidence="16" id="KW-0067">ATP-binding</keyword>
<comment type="caution">
    <text evidence="24">The sequence shown here is derived from an EMBL/GenBank/DDBJ whole genome shotgun (WGS) entry which is preliminary data.</text>
</comment>
<comment type="subcellular location">
    <subcellularLocation>
        <location evidence="17">Cytoplasm</location>
    </subcellularLocation>
</comment>
<feature type="binding site" evidence="16">
    <location>
        <position position="3900"/>
    </location>
    <ligand>
        <name>ATP</name>
        <dbReference type="ChEBI" id="CHEBI:30616"/>
    </ligand>
</feature>
<dbReference type="GO" id="GO:0020037">
    <property type="term" value="F:heme binding"/>
    <property type="evidence" value="ECO:0007669"/>
    <property type="project" value="InterPro"/>
</dbReference>
<evidence type="ECO:0000256" key="8">
    <source>
        <dbReference type="ARBA" id="ARBA00023004"/>
    </source>
</evidence>
<dbReference type="SUPFAM" id="SSF56112">
    <property type="entry name" value="Protein kinase-like (PK-like)"/>
    <property type="match status" value="1"/>
</dbReference>
<evidence type="ECO:0000256" key="14">
    <source>
        <dbReference type="ARBA" id="ARBA00048762"/>
    </source>
</evidence>
<evidence type="ECO:0000259" key="21">
    <source>
        <dbReference type="PROSITE" id="PS50011"/>
    </source>
</evidence>
<keyword evidence="8" id="KW-0408">Iron</keyword>
<dbReference type="PRINTS" id="PR00460">
    <property type="entry name" value="BPEROXIDASE"/>
</dbReference>
<dbReference type="PROSITE" id="PS00436">
    <property type="entry name" value="PEROXIDASE_2"/>
    <property type="match status" value="1"/>
</dbReference>
<dbReference type="GO" id="GO:0005524">
    <property type="term" value="F:ATP binding"/>
    <property type="evidence" value="ECO:0007669"/>
    <property type="project" value="UniProtKB-UniRule"/>
</dbReference>
<dbReference type="Pfam" id="PF00069">
    <property type="entry name" value="Pkinase"/>
    <property type="match status" value="1"/>
</dbReference>
<dbReference type="SUPFAM" id="SSF53254">
    <property type="entry name" value="Phosphoglycerate mutase-like"/>
    <property type="match status" value="1"/>
</dbReference>